<feature type="transmembrane region" description="Helical" evidence="1">
    <location>
        <begin position="367"/>
        <end position="388"/>
    </location>
</feature>
<feature type="transmembrane region" description="Helical" evidence="1">
    <location>
        <begin position="172"/>
        <end position="191"/>
    </location>
</feature>
<protein>
    <submittedName>
        <fullName evidence="2">Glycosyltransferase family 39 protein</fullName>
    </submittedName>
</protein>
<feature type="transmembrane region" description="Helical" evidence="1">
    <location>
        <begin position="337"/>
        <end position="355"/>
    </location>
</feature>
<feature type="transmembrane region" description="Helical" evidence="1">
    <location>
        <begin position="211"/>
        <end position="232"/>
    </location>
</feature>
<reference evidence="2 3" key="1">
    <citation type="submission" date="2019-08" db="EMBL/GenBank/DDBJ databases">
        <title>Lewinella sp. strain SSH13 Genome sequencing and assembly.</title>
        <authorList>
            <person name="Kim I."/>
        </authorList>
    </citation>
    <scope>NUCLEOTIDE SEQUENCE [LARGE SCALE GENOMIC DNA]</scope>
    <source>
        <strain evidence="2 3">SSH13</strain>
    </source>
</reference>
<feature type="transmembrane region" description="Helical" evidence="1">
    <location>
        <begin position="707"/>
        <end position="732"/>
    </location>
</feature>
<dbReference type="OrthoDB" id="1489606at2"/>
<feature type="transmembrane region" description="Helical" evidence="1">
    <location>
        <begin position="449"/>
        <end position="467"/>
    </location>
</feature>
<dbReference type="Proteomes" id="UP000321907">
    <property type="component" value="Unassembled WGS sequence"/>
</dbReference>
<feature type="transmembrane region" description="Helical" evidence="1">
    <location>
        <begin position="744"/>
        <end position="761"/>
    </location>
</feature>
<feature type="transmembrane region" description="Helical" evidence="1">
    <location>
        <begin position="77"/>
        <end position="98"/>
    </location>
</feature>
<proteinExistence type="predicted"/>
<evidence type="ECO:0000313" key="2">
    <source>
        <dbReference type="EMBL" id="TXF85451.1"/>
    </source>
</evidence>
<feature type="transmembrane region" description="Helical" evidence="1">
    <location>
        <begin position="36"/>
        <end position="56"/>
    </location>
</feature>
<dbReference type="GO" id="GO:0016740">
    <property type="term" value="F:transferase activity"/>
    <property type="evidence" value="ECO:0007669"/>
    <property type="project" value="UniProtKB-KW"/>
</dbReference>
<comment type="caution">
    <text evidence="2">The sequence shown here is derived from an EMBL/GenBank/DDBJ whole genome shotgun (WGS) entry which is preliminary data.</text>
</comment>
<accession>A0A5C7F434</accession>
<feature type="transmembrane region" description="Helical" evidence="1">
    <location>
        <begin position="277"/>
        <end position="299"/>
    </location>
</feature>
<keyword evidence="2" id="KW-0808">Transferase</keyword>
<sequence>MFGRIFTILAVLAWSFLVFTDYVVQHTYVIETLQAIPCPGLVAFVGLTAGLAGLWAHLQRRRSDDQQAALPFRGLTAYLAVQVFSAVVIITFSSGGFLSGSSPVARAGYFFGYSSIHLAGLILIVTAAYSLGSWLTSSLREKLGEGNTLVNIAFGFSLLGIPLVLLGLGDVLNVYTCWGLLLLAIGLRWRATLSFLTDLLWTKQYVTFSRWWSPAILVVLLAVTGFNVTAAFKTFPIGYDGSALYVNLANLMADTGGLPYGGQAYGWSLMMAFGQTLFGSLSVAMLISHLMNVLCALMVYRLARLWLSQDYALLAAFIPLVSPYFGFHSIVDEKIDLAFAFIILAGVYVAARTLVQSKPSGESLTVSIPFINKSLSPTAFSFLLLGWLAGYAFTVKYTAIVYVLAITVWLFQKYGGRWAYLSALSVALGFVFLSGIYRFGYLDLTGAQSALLGAGLTISGLTGLWFTYRNELRTVLQPVMLTGLMALSFLTAFSPWAIKHVAENGNVSVSSLIRGRAKKPPLEFIPKLSHRTSSDRVLPRLISNRELTSAARPRLVGQQQKKDNRPGRDATDGAVREEIQRYLGYEQYFWRYASLPNDLNAGVNIPNQRYVDPGFLFLLFFPLLLFAVGRQRPPVWRGVLYACSVLVVLAGSYYAIYASAAGDFAADSAWQELQNKLVANDIPSWMAGLHALFVRPIFMLAGVLSPVFFLLGDLTLWATLLVMFGVFALAALRVRHRFADDTSGIKGFAGFLAVYSLLWWLLGNGVIWYALPLFVATPIVWLWFLESPGRLLGADLRNFSRYFGGAVLSVFVLLYTLHYFTSQYPGEPNTASILRSPFVEVITDPTRPARKAVDKFNPKVSEAIRIMNADPSTNIYRVNTHYGFLISKNSTRVFSDPTLERYDQITARLDDNSKFFDMLKAQGFRYIFFDLRTATVDRTPEQTLKKKFISIARELTSSPKVRILVTDNYVEDPAAPLIRLPNGQQANARYGVHGQTIYPGNIALFEIL</sequence>
<keyword evidence="1" id="KW-0812">Transmembrane</keyword>
<gene>
    <name evidence="2" type="ORF">FUA23_20550</name>
</gene>
<feature type="transmembrane region" description="Helical" evidence="1">
    <location>
        <begin position="394"/>
        <end position="411"/>
    </location>
</feature>
<dbReference type="EMBL" id="VOXD01000046">
    <property type="protein sequence ID" value="TXF85451.1"/>
    <property type="molecule type" value="Genomic_DNA"/>
</dbReference>
<dbReference type="RefSeq" id="WP_147932660.1">
    <property type="nucleotide sequence ID" value="NZ_VOXD01000046.1"/>
</dbReference>
<keyword evidence="1" id="KW-1133">Transmembrane helix</keyword>
<name>A0A5C7F434_9BACT</name>
<evidence type="ECO:0000256" key="1">
    <source>
        <dbReference type="SAM" id="Phobius"/>
    </source>
</evidence>
<feature type="transmembrane region" description="Helical" evidence="1">
    <location>
        <begin position="479"/>
        <end position="498"/>
    </location>
</feature>
<keyword evidence="3" id="KW-1185">Reference proteome</keyword>
<feature type="transmembrane region" description="Helical" evidence="1">
    <location>
        <begin position="148"/>
        <end position="166"/>
    </location>
</feature>
<feature type="transmembrane region" description="Helical" evidence="1">
    <location>
        <begin position="418"/>
        <end position="437"/>
    </location>
</feature>
<feature type="transmembrane region" description="Helical" evidence="1">
    <location>
        <begin position="311"/>
        <end position="331"/>
    </location>
</feature>
<feature type="transmembrane region" description="Helical" evidence="1">
    <location>
        <begin position="610"/>
        <end position="628"/>
    </location>
</feature>
<dbReference type="AlphaFoldDB" id="A0A5C7F434"/>
<keyword evidence="1" id="KW-0472">Membrane</keyword>
<organism evidence="2 3">
    <name type="scientific">Neolewinella aurantiaca</name>
    <dbReference type="NCBI Taxonomy" id="2602767"/>
    <lineage>
        <taxon>Bacteria</taxon>
        <taxon>Pseudomonadati</taxon>
        <taxon>Bacteroidota</taxon>
        <taxon>Saprospiria</taxon>
        <taxon>Saprospirales</taxon>
        <taxon>Lewinellaceae</taxon>
        <taxon>Neolewinella</taxon>
    </lineage>
</organism>
<feature type="transmembrane region" description="Helical" evidence="1">
    <location>
        <begin position="635"/>
        <end position="656"/>
    </location>
</feature>
<feature type="transmembrane region" description="Helical" evidence="1">
    <location>
        <begin position="110"/>
        <end position="136"/>
    </location>
</feature>
<evidence type="ECO:0000313" key="3">
    <source>
        <dbReference type="Proteomes" id="UP000321907"/>
    </source>
</evidence>
<feature type="transmembrane region" description="Helical" evidence="1">
    <location>
        <begin position="799"/>
        <end position="820"/>
    </location>
</feature>
<feature type="transmembrane region" description="Helical" evidence="1">
    <location>
        <begin position="767"/>
        <end position="787"/>
    </location>
</feature>